<evidence type="ECO:0000256" key="1">
    <source>
        <dbReference type="SAM" id="SignalP"/>
    </source>
</evidence>
<comment type="caution">
    <text evidence="2">The sequence shown here is derived from an EMBL/GenBank/DDBJ whole genome shotgun (WGS) entry which is preliminary data.</text>
</comment>
<evidence type="ECO:0000313" key="3">
    <source>
        <dbReference type="Proteomes" id="UP001147695"/>
    </source>
</evidence>
<sequence>MRLSIIYAATTLLAASTATPTHSRAHAARNLDLSHVPILSLCSALVDSLPVNAEIKMSPNLDLQKVLSCVVDALPVHPSLAAMTPSIAAPSFTVAPITLNEAETFEVAKNPVFSIVSAIVDKLPVDVKERVLPDGPLDLSKLDLKIIASCVDILL</sequence>
<dbReference type="EMBL" id="JAPZBQ010000004">
    <property type="protein sequence ID" value="KAJ5335523.1"/>
    <property type="molecule type" value="Genomic_DNA"/>
</dbReference>
<gene>
    <name evidence="2" type="ORF">N7452_007926</name>
</gene>
<proteinExistence type="predicted"/>
<name>A0A9W9QGG1_PENBR</name>
<accession>A0A9W9QGG1</accession>
<feature type="chain" id="PRO_5040825504" evidence="1">
    <location>
        <begin position="19"/>
        <end position="155"/>
    </location>
</feature>
<dbReference type="AlphaFoldDB" id="A0A9W9QGG1"/>
<reference evidence="2" key="1">
    <citation type="submission" date="2022-12" db="EMBL/GenBank/DDBJ databases">
        <authorList>
            <person name="Petersen C."/>
        </authorList>
    </citation>
    <scope>NUCLEOTIDE SEQUENCE</scope>
    <source>
        <strain evidence="2">IBT 35673</strain>
    </source>
</reference>
<organism evidence="2 3">
    <name type="scientific">Penicillium brevicompactum</name>
    <dbReference type="NCBI Taxonomy" id="5074"/>
    <lineage>
        <taxon>Eukaryota</taxon>
        <taxon>Fungi</taxon>
        <taxon>Dikarya</taxon>
        <taxon>Ascomycota</taxon>
        <taxon>Pezizomycotina</taxon>
        <taxon>Eurotiomycetes</taxon>
        <taxon>Eurotiomycetidae</taxon>
        <taxon>Eurotiales</taxon>
        <taxon>Aspergillaceae</taxon>
        <taxon>Penicillium</taxon>
    </lineage>
</organism>
<evidence type="ECO:0000313" key="2">
    <source>
        <dbReference type="EMBL" id="KAJ5335523.1"/>
    </source>
</evidence>
<dbReference type="Proteomes" id="UP001147695">
    <property type="component" value="Unassembled WGS sequence"/>
</dbReference>
<protein>
    <submittedName>
        <fullName evidence="2">Uncharacterized protein</fullName>
    </submittedName>
</protein>
<feature type="signal peptide" evidence="1">
    <location>
        <begin position="1"/>
        <end position="18"/>
    </location>
</feature>
<reference evidence="2" key="2">
    <citation type="journal article" date="2023" name="IMA Fungus">
        <title>Comparative genomic study of the Penicillium genus elucidates a diverse pangenome and 15 lateral gene transfer events.</title>
        <authorList>
            <person name="Petersen C."/>
            <person name="Sorensen T."/>
            <person name="Nielsen M.R."/>
            <person name="Sondergaard T.E."/>
            <person name="Sorensen J.L."/>
            <person name="Fitzpatrick D.A."/>
            <person name="Frisvad J.C."/>
            <person name="Nielsen K.L."/>
        </authorList>
    </citation>
    <scope>NUCLEOTIDE SEQUENCE</scope>
    <source>
        <strain evidence="2">IBT 35673</strain>
    </source>
</reference>
<keyword evidence="1" id="KW-0732">Signal</keyword>